<evidence type="ECO:0008006" key="8">
    <source>
        <dbReference type="Google" id="ProtNLM"/>
    </source>
</evidence>
<feature type="domain" description="Cadherin" evidence="4">
    <location>
        <begin position="237"/>
        <end position="330"/>
    </location>
</feature>
<evidence type="ECO:0000256" key="3">
    <source>
        <dbReference type="SAM" id="MobiDB-lite"/>
    </source>
</evidence>
<dbReference type="PROSITE" id="PS50268">
    <property type="entry name" value="CADHERIN_2"/>
    <property type="match status" value="2"/>
</dbReference>
<dbReference type="SUPFAM" id="SSF49313">
    <property type="entry name" value="Cadherin-like"/>
    <property type="match status" value="2"/>
</dbReference>
<dbReference type="PROSITE" id="PS51820">
    <property type="entry name" value="PA14"/>
    <property type="match status" value="1"/>
</dbReference>
<feature type="compositionally biased region" description="Low complexity" evidence="3">
    <location>
        <begin position="128"/>
        <end position="146"/>
    </location>
</feature>
<feature type="compositionally biased region" description="Low complexity" evidence="3">
    <location>
        <begin position="716"/>
        <end position="725"/>
    </location>
</feature>
<feature type="region of interest" description="Disordered" evidence="3">
    <location>
        <begin position="701"/>
        <end position="739"/>
    </location>
</feature>
<dbReference type="EMBL" id="BLJE01000001">
    <property type="protein sequence ID" value="GFE63780.1"/>
    <property type="molecule type" value="Genomic_DNA"/>
</dbReference>
<dbReference type="InterPro" id="IPR002126">
    <property type="entry name" value="Cadherin-like_dom"/>
</dbReference>
<feature type="region of interest" description="Disordered" evidence="3">
    <location>
        <begin position="86"/>
        <end position="207"/>
    </location>
</feature>
<keyword evidence="7" id="KW-1185">Reference proteome</keyword>
<dbReference type="InterPro" id="IPR015919">
    <property type="entry name" value="Cadherin-like_sf"/>
</dbReference>
<evidence type="ECO:0000259" key="5">
    <source>
        <dbReference type="PROSITE" id="PS51820"/>
    </source>
</evidence>
<protein>
    <recommendedName>
        <fullName evidence="8">PA14 domain-containing protein</fullName>
    </recommendedName>
</protein>
<evidence type="ECO:0000259" key="4">
    <source>
        <dbReference type="PROSITE" id="PS50268"/>
    </source>
</evidence>
<feature type="compositionally biased region" description="Polar residues" evidence="3">
    <location>
        <begin position="39"/>
        <end position="61"/>
    </location>
</feature>
<keyword evidence="2" id="KW-1133">Transmembrane helix</keyword>
<dbReference type="GO" id="GO:0005509">
    <property type="term" value="F:calcium ion binding"/>
    <property type="evidence" value="ECO:0007669"/>
    <property type="project" value="InterPro"/>
</dbReference>
<dbReference type="InterPro" id="IPR011658">
    <property type="entry name" value="PA14_dom"/>
</dbReference>
<dbReference type="Pfam" id="PF00028">
    <property type="entry name" value="Cadherin"/>
    <property type="match status" value="2"/>
</dbReference>
<dbReference type="PRINTS" id="PR00205">
    <property type="entry name" value="CADHERIN"/>
</dbReference>
<proteinExistence type="predicted"/>
<gene>
    <name evidence="6" type="ORF">KIN_08540</name>
</gene>
<dbReference type="Proteomes" id="UP000436822">
    <property type="component" value="Unassembled WGS sequence"/>
</dbReference>
<dbReference type="PANTHER" id="PTHR24026">
    <property type="entry name" value="FAT ATYPICAL CADHERIN-RELATED"/>
    <property type="match status" value="1"/>
</dbReference>
<dbReference type="GO" id="GO:0007156">
    <property type="term" value="P:homophilic cell adhesion via plasma membrane adhesion molecules"/>
    <property type="evidence" value="ECO:0007669"/>
    <property type="project" value="InterPro"/>
</dbReference>
<feature type="compositionally biased region" description="Acidic residues" evidence="3">
    <location>
        <begin position="172"/>
        <end position="189"/>
    </location>
</feature>
<accession>A0A6N6JD78</accession>
<dbReference type="CDD" id="cd11304">
    <property type="entry name" value="Cadherin_repeat"/>
    <property type="match status" value="1"/>
</dbReference>
<feature type="domain" description="PA14" evidence="5">
    <location>
        <begin position="442"/>
        <end position="575"/>
    </location>
</feature>
<name>A0A6N6JD78_9RHOB</name>
<sequence>MANEDQETGDGVTNETTASPTSQDDWINAEIPQPAASADASTLTDVDPSVGQNGERQSLLHTGTAEYYDIDKDRWVEELVDDADADGIGRSFTGARSGETETREAITEDDNARSIREARLDTDDAETEGGAAATPAGSAAPAGQSGVTSAGPIDPATQTSQATSARVRADQTDDAPENAEDVEATETEADTSSITPAFSNDEGEEDAADVAEPAIAPAPTDDVTVSDLNEAPVDLALNGGTTATVAENADGATLGTVSATDPDGDALAWTVDDPRFEIDGTTLKLKDGQSLDHETADTLTLTLTATDPGGAATTQTINVTVSDLNEAPVDLALNGGTTATVAENADGATLGTVSATDPDGDALAWTVDDPRFEIDGTTLKLKDGQSLDHETADTLTLTLTATDPGGAATTQTINVTVTDEVTAPPDVDVGGAFHVRQIAVVDGVTDLAGIDWGSEPLGETFVSEVNYGRTDGGFLDGSPVDAFATLVTGYIDAAEAGTYDFKISTTDTTVLWIDGAPVAVDALPSDLGLGTASITLDAGAHEIVIQHLDVLGDAELTLEWKPPNATEYTLTPATTQHTVEEGDVLGLPVTFDTGGLGLGGLELQDVPTNWIVSDGDNTSASSGDALDLTGWNLSQLSVVPPWGDTGVTTLTLDVTAVSATGEPGVTSVPITIDVLPEDGLTILDLDIEGVLSDALGLPDADPLGATLDPEPDGDPSDPLLDDPIPGAGDTDPPGFGLGL</sequence>
<reference evidence="6 7" key="1">
    <citation type="submission" date="2019-12" db="EMBL/GenBank/DDBJ databases">
        <title>Litoreibacter badius sp. nov., a novel bacteriochlorophyll a-containing bacterium in the genus Litoreibacter.</title>
        <authorList>
            <person name="Kanamuro M."/>
            <person name="Takabe Y."/>
            <person name="Mori K."/>
            <person name="Takaichi S."/>
            <person name="Hanada S."/>
        </authorList>
    </citation>
    <scope>NUCLEOTIDE SEQUENCE [LARGE SCALE GENOMIC DNA]</scope>
    <source>
        <strain evidence="6 7">K6</strain>
    </source>
</reference>
<dbReference type="OrthoDB" id="8421704at2"/>
<feature type="domain" description="Cadherin" evidence="4">
    <location>
        <begin position="333"/>
        <end position="427"/>
    </location>
</feature>
<dbReference type="GO" id="GO:0005886">
    <property type="term" value="C:plasma membrane"/>
    <property type="evidence" value="ECO:0007669"/>
    <property type="project" value="UniProtKB-SubCell"/>
</dbReference>
<feature type="compositionally biased region" description="Polar residues" evidence="3">
    <location>
        <begin position="11"/>
        <end position="25"/>
    </location>
</feature>
<dbReference type="AlphaFoldDB" id="A0A6N6JD78"/>
<dbReference type="SUPFAM" id="SSF56988">
    <property type="entry name" value="Anthrax protective antigen"/>
    <property type="match status" value="1"/>
</dbReference>
<organism evidence="6 7">
    <name type="scientific">Litoreibacter roseus</name>
    <dbReference type="NCBI Taxonomy" id="2601869"/>
    <lineage>
        <taxon>Bacteria</taxon>
        <taxon>Pseudomonadati</taxon>
        <taxon>Pseudomonadota</taxon>
        <taxon>Alphaproteobacteria</taxon>
        <taxon>Rhodobacterales</taxon>
        <taxon>Roseobacteraceae</taxon>
        <taxon>Litoreibacter</taxon>
    </lineage>
</organism>
<keyword evidence="1" id="KW-0812">Transmembrane</keyword>
<keyword evidence="2" id="KW-0472">Membrane</keyword>
<evidence type="ECO:0000313" key="7">
    <source>
        <dbReference type="Proteomes" id="UP000436822"/>
    </source>
</evidence>
<dbReference type="InterPro" id="IPR037524">
    <property type="entry name" value="PA14/GLEYA"/>
</dbReference>
<dbReference type="RefSeq" id="WP_159804683.1">
    <property type="nucleotide sequence ID" value="NZ_BLJE01000001.1"/>
</dbReference>
<evidence type="ECO:0000256" key="2">
    <source>
        <dbReference type="ARBA" id="ARBA00022989"/>
    </source>
</evidence>
<feature type="compositionally biased region" description="Basic and acidic residues" evidence="3">
    <location>
        <begin position="98"/>
        <end position="122"/>
    </location>
</feature>
<dbReference type="PANTHER" id="PTHR24026:SF126">
    <property type="entry name" value="PROTOCADHERIN FAT 4"/>
    <property type="match status" value="1"/>
</dbReference>
<comment type="caution">
    <text evidence="6">The sequence shown here is derived from an EMBL/GenBank/DDBJ whole genome shotgun (WGS) entry which is preliminary data.</text>
</comment>
<evidence type="ECO:0000256" key="1">
    <source>
        <dbReference type="ARBA" id="ARBA00022692"/>
    </source>
</evidence>
<evidence type="ECO:0000313" key="6">
    <source>
        <dbReference type="EMBL" id="GFE63780.1"/>
    </source>
</evidence>
<feature type="region of interest" description="Disordered" evidence="3">
    <location>
        <begin position="1"/>
        <end position="61"/>
    </location>
</feature>
<dbReference type="SMART" id="SM00112">
    <property type="entry name" value="CA"/>
    <property type="match status" value="2"/>
</dbReference>
<dbReference type="Pfam" id="PF07691">
    <property type="entry name" value="PA14"/>
    <property type="match status" value="1"/>
</dbReference>
<dbReference type="Gene3D" id="2.60.40.60">
    <property type="entry name" value="Cadherins"/>
    <property type="match status" value="2"/>
</dbReference>
<dbReference type="Gene3D" id="3.90.182.10">
    <property type="entry name" value="Toxin - Anthrax Protective Antigen,domain 1"/>
    <property type="match status" value="1"/>
</dbReference>